<sequence>MEASCVTMSVQEELQGDLINRISSRSIFFSATWFIDEIECENPTLFGYDVFYGYYSSNKNCGKRDKIQQFNHQLITITNYDHRIFVQHHDLLGVF</sequence>
<dbReference type="AlphaFoldDB" id="A0A6C0JPP3"/>
<dbReference type="EMBL" id="MN740661">
    <property type="protein sequence ID" value="QHU06670.1"/>
    <property type="molecule type" value="Genomic_DNA"/>
</dbReference>
<reference evidence="1" key="1">
    <citation type="journal article" date="2020" name="Nature">
        <title>Giant virus diversity and host interactions through global metagenomics.</title>
        <authorList>
            <person name="Schulz F."/>
            <person name="Roux S."/>
            <person name="Paez-Espino D."/>
            <person name="Jungbluth S."/>
            <person name="Walsh D.A."/>
            <person name="Denef V.J."/>
            <person name="McMahon K.D."/>
            <person name="Konstantinidis K.T."/>
            <person name="Eloe-Fadrosh E.A."/>
            <person name="Kyrpides N.C."/>
            <person name="Woyke T."/>
        </authorList>
    </citation>
    <scope>NUCLEOTIDE SEQUENCE</scope>
    <source>
        <strain evidence="1">GVMAG-S-1035315-10</strain>
    </source>
</reference>
<name>A0A6C0JPP3_9ZZZZ</name>
<evidence type="ECO:0000313" key="1">
    <source>
        <dbReference type="EMBL" id="QHU06670.1"/>
    </source>
</evidence>
<proteinExistence type="predicted"/>
<protein>
    <submittedName>
        <fullName evidence="1">Uncharacterized protein</fullName>
    </submittedName>
</protein>
<accession>A0A6C0JPP3</accession>
<organism evidence="1">
    <name type="scientific">viral metagenome</name>
    <dbReference type="NCBI Taxonomy" id="1070528"/>
    <lineage>
        <taxon>unclassified sequences</taxon>
        <taxon>metagenomes</taxon>
        <taxon>organismal metagenomes</taxon>
    </lineage>
</organism>